<accession>A0AAX4PEJ9</accession>
<dbReference type="AlphaFoldDB" id="A0AAX4PEJ9"/>
<gene>
    <name evidence="2" type="ORF">HKI87_10g61700</name>
</gene>
<sequence>MRGGTKGVSSRPWRGAGPQTPGVSGRRVLSLGGLGLALGPIFGLPRQADAAESLRLLVDAQTSSTSRTNQEVSARLLVSLRDEETDRVIVWSDLKPYAQPGVSKHALHVHIYDNEDPDLPGIEVGHLHPEEFADPSRAQDGRYFVDFDFPHGGLYTVEVGYLLKEGKAPATASQTIRVGT</sequence>
<proteinExistence type="predicted"/>
<evidence type="ECO:0000313" key="2">
    <source>
        <dbReference type="EMBL" id="WZN64613.1"/>
    </source>
</evidence>
<organism evidence="2 3">
    <name type="scientific">Chloropicon roscoffensis</name>
    <dbReference type="NCBI Taxonomy" id="1461544"/>
    <lineage>
        <taxon>Eukaryota</taxon>
        <taxon>Viridiplantae</taxon>
        <taxon>Chlorophyta</taxon>
        <taxon>Chloropicophyceae</taxon>
        <taxon>Chloropicales</taxon>
        <taxon>Chloropicaceae</taxon>
        <taxon>Chloropicon</taxon>
    </lineage>
</organism>
<keyword evidence="3" id="KW-1185">Reference proteome</keyword>
<protein>
    <recommendedName>
        <fullName evidence="4">YtkA-like domain-containing protein</fullName>
    </recommendedName>
</protein>
<feature type="region of interest" description="Disordered" evidence="1">
    <location>
        <begin position="1"/>
        <end position="24"/>
    </location>
</feature>
<dbReference type="Proteomes" id="UP001472866">
    <property type="component" value="Chromosome 10"/>
</dbReference>
<evidence type="ECO:0000313" key="3">
    <source>
        <dbReference type="Proteomes" id="UP001472866"/>
    </source>
</evidence>
<evidence type="ECO:0000256" key="1">
    <source>
        <dbReference type="SAM" id="MobiDB-lite"/>
    </source>
</evidence>
<reference evidence="2 3" key="1">
    <citation type="submission" date="2024-03" db="EMBL/GenBank/DDBJ databases">
        <title>Complete genome sequence of the green alga Chloropicon roscoffensis RCC1871.</title>
        <authorList>
            <person name="Lemieux C."/>
            <person name="Pombert J.-F."/>
            <person name="Otis C."/>
            <person name="Turmel M."/>
        </authorList>
    </citation>
    <scope>NUCLEOTIDE SEQUENCE [LARGE SCALE GENOMIC DNA]</scope>
    <source>
        <strain evidence="2 3">RCC1871</strain>
    </source>
</reference>
<name>A0AAX4PEJ9_9CHLO</name>
<evidence type="ECO:0008006" key="4">
    <source>
        <dbReference type="Google" id="ProtNLM"/>
    </source>
</evidence>
<dbReference type="EMBL" id="CP151510">
    <property type="protein sequence ID" value="WZN64613.1"/>
    <property type="molecule type" value="Genomic_DNA"/>
</dbReference>